<dbReference type="Pfam" id="PF13432">
    <property type="entry name" value="TPR_16"/>
    <property type="match status" value="1"/>
</dbReference>
<keyword evidence="1" id="KW-0677">Repeat</keyword>
<dbReference type="Pfam" id="PF13374">
    <property type="entry name" value="TPR_10"/>
    <property type="match status" value="1"/>
</dbReference>
<dbReference type="InterPro" id="IPR051012">
    <property type="entry name" value="CellSynth/LPSAsmb/PSIAsmb"/>
</dbReference>
<sequence length="282" mass="29860">MPSSALQGRPVLRRWRALAAVGLIALGTSGCLSRRGPEATGSINPAATASPEALQRDAETWSKRFDANPTDPTTAIGYAAVLRAQGQRAQAVAVLQQAAIRQPKSMELMGAYGRALSDVGRFKEAADVLARAHLPERPDWRILSAQGAVADQLGEHARAQSFYEGALRIVPGEPAVLSNLGLSYALSKRLPDAERALREAAAHPQADARVRQNLALVLGLQGKLGEAEELLRRTLPAQEAESSVGALRAMVAQPNSWNAIRNADGARGKPARPAPKTASAKP</sequence>
<feature type="region of interest" description="Disordered" evidence="3">
    <location>
        <begin position="258"/>
        <end position="282"/>
    </location>
</feature>
<dbReference type="InterPro" id="IPR011990">
    <property type="entry name" value="TPR-like_helical_dom_sf"/>
</dbReference>
<evidence type="ECO:0000256" key="2">
    <source>
        <dbReference type="ARBA" id="ARBA00022803"/>
    </source>
</evidence>
<name>A0A5B2V9D9_9HYPH</name>
<evidence type="ECO:0000256" key="1">
    <source>
        <dbReference type="ARBA" id="ARBA00022737"/>
    </source>
</evidence>
<dbReference type="PIRSF" id="PIRSF035836">
    <property type="entry name" value="UCP035836"/>
    <property type="match status" value="1"/>
</dbReference>
<protein>
    <submittedName>
        <fullName evidence="4">Tetratricopeptide repeat protein</fullName>
    </submittedName>
</protein>
<reference evidence="4 5" key="1">
    <citation type="submission" date="2019-09" db="EMBL/GenBank/DDBJ databases">
        <title>Salinarimonas rosea gen. nov., sp. nov., a new member of the a-2 subgroup of the Proteobacteria.</title>
        <authorList>
            <person name="Liu J."/>
        </authorList>
    </citation>
    <scope>NUCLEOTIDE SEQUENCE [LARGE SCALE GENOMIC DNA]</scope>
    <source>
        <strain evidence="4 5">BN140002</strain>
    </source>
</reference>
<evidence type="ECO:0000256" key="3">
    <source>
        <dbReference type="SAM" id="MobiDB-lite"/>
    </source>
</evidence>
<accession>A0A5B2V9D9</accession>
<evidence type="ECO:0000313" key="4">
    <source>
        <dbReference type="EMBL" id="KAA2235002.1"/>
    </source>
</evidence>
<comment type="caution">
    <text evidence="4">The sequence shown here is derived from an EMBL/GenBank/DDBJ whole genome shotgun (WGS) entry which is preliminary data.</text>
</comment>
<evidence type="ECO:0000313" key="5">
    <source>
        <dbReference type="Proteomes" id="UP000323142"/>
    </source>
</evidence>
<dbReference type="Gene3D" id="1.25.40.10">
    <property type="entry name" value="Tetratricopeptide repeat domain"/>
    <property type="match status" value="1"/>
</dbReference>
<dbReference type="OrthoDB" id="422579at2"/>
<keyword evidence="5" id="KW-1185">Reference proteome</keyword>
<dbReference type="RefSeq" id="WP_149821593.1">
    <property type="nucleotide sequence ID" value="NZ_VUOA01000040.1"/>
</dbReference>
<proteinExistence type="predicted"/>
<organism evidence="4 5">
    <name type="scientific">Salinarimonas soli</name>
    <dbReference type="NCBI Taxonomy" id="1638099"/>
    <lineage>
        <taxon>Bacteria</taxon>
        <taxon>Pseudomonadati</taxon>
        <taxon>Pseudomonadota</taxon>
        <taxon>Alphaproteobacteria</taxon>
        <taxon>Hyphomicrobiales</taxon>
        <taxon>Salinarimonadaceae</taxon>
        <taxon>Salinarimonas</taxon>
    </lineage>
</organism>
<gene>
    <name evidence="4" type="ORF">F0L46_21935</name>
</gene>
<dbReference type="Proteomes" id="UP000323142">
    <property type="component" value="Unassembled WGS sequence"/>
</dbReference>
<dbReference type="EMBL" id="VUOA01000040">
    <property type="protein sequence ID" value="KAA2235002.1"/>
    <property type="molecule type" value="Genomic_DNA"/>
</dbReference>
<dbReference type="PANTHER" id="PTHR45586">
    <property type="entry name" value="TPR REPEAT-CONTAINING PROTEIN PA4667"/>
    <property type="match status" value="1"/>
</dbReference>
<dbReference type="InterPro" id="IPR014596">
    <property type="entry name" value="UCP035836"/>
</dbReference>
<dbReference type="PANTHER" id="PTHR45586:SF1">
    <property type="entry name" value="LIPOPOLYSACCHARIDE ASSEMBLY PROTEIN B"/>
    <property type="match status" value="1"/>
</dbReference>
<dbReference type="SUPFAM" id="SSF48452">
    <property type="entry name" value="TPR-like"/>
    <property type="match status" value="1"/>
</dbReference>
<dbReference type="Pfam" id="PF14559">
    <property type="entry name" value="TPR_19"/>
    <property type="match status" value="1"/>
</dbReference>
<keyword evidence="2" id="KW-0802">TPR repeat</keyword>
<dbReference type="AlphaFoldDB" id="A0A5B2V9D9"/>
<dbReference type="InterPro" id="IPR019734">
    <property type="entry name" value="TPR_rpt"/>
</dbReference>
<dbReference type="SMART" id="SM00028">
    <property type="entry name" value="TPR"/>
    <property type="match status" value="4"/>
</dbReference>
<reference evidence="4 5" key="2">
    <citation type="submission" date="2019-09" db="EMBL/GenBank/DDBJ databases">
        <authorList>
            <person name="Jin C."/>
        </authorList>
    </citation>
    <scope>NUCLEOTIDE SEQUENCE [LARGE SCALE GENOMIC DNA]</scope>
    <source>
        <strain evidence="4 5">BN140002</strain>
    </source>
</reference>